<dbReference type="Gene3D" id="3.20.20.150">
    <property type="entry name" value="Divalent-metal-dependent TIM barrel enzymes"/>
    <property type="match status" value="1"/>
</dbReference>
<evidence type="ECO:0000313" key="2">
    <source>
        <dbReference type="EMBL" id="CAH2397027.1"/>
    </source>
</evidence>
<gene>
    <name evidence="2" type="ORF">MES5069_160027</name>
</gene>
<dbReference type="PANTHER" id="PTHR12110:SF41">
    <property type="entry name" value="INOSOSE DEHYDRATASE"/>
    <property type="match status" value="1"/>
</dbReference>
<dbReference type="InterPro" id="IPR036237">
    <property type="entry name" value="Xyl_isomerase-like_sf"/>
</dbReference>
<proteinExistence type="predicted"/>
<dbReference type="GO" id="GO:0050114">
    <property type="term" value="F:myo-inosose-2 dehydratase activity"/>
    <property type="evidence" value="ECO:0007669"/>
    <property type="project" value="UniProtKB-EC"/>
</dbReference>
<protein>
    <submittedName>
        <fullName evidence="2">Inosose dehydratase</fullName>
        <ecNumber evidence="2">4.2.1.44</ecNumber>
    </submittedName>
</protein>
<keyword evidence="2" id="KW-0456">Lyase</keyword>
<organism evidence="2 3">
    <name type="scientific">Mesorhizobium escarrei</name>
    <dbReference type="NCBI Taxonomy" id="666018"/>
    <lineage>
        <taxon>Bacteria</taxon>
        <taxon>Pseudomonadati</taxon>
        <taxon>Pseudomonadota</taxon>
        <taxon>Alphaproteobacteria</taxon>
        <taxon>Hyphomicrobiales</taxon>
        <taxon>Phyllobacteriaceae</taxon>
        <taxon>Mesorhizobium</taxon>
    </lineage>
</organism>
<dbReference type="InterPro" id="IPR013022">
    <property type="entry name" value="Xyl_isomerase-like_TIM-brl"/>
</dbReference>
<dbReference type="EMBL" id="CAKXZT010000068">
    <property type="protein sequence ID" value="CAH2397027.1"/>
    <property type="molecule type" value="Genomic_DNA"/>
</dbReference>
<evidence type="ECO:0000259" key="1">
    <source>
        <dbReference type="Pfam" id="PF01261"/>
    </source>
</evidence>
<dbReference type="PANTHER" id="PTHR12110">
    <property type="entry name" value="HYDROXYPYRUVATE ISOMERASE"/>
    <property type="match status" value="1"/>
</dbReference>
<keyword evidence="3" id="KW-1185">Reference proteome</keyword>
<dbReference type="RefSeq" id="WP_254017066.1">
    <property type="nucleotide sequence ID" value="NZ_CAKXZT010000068.1"/>
</dbReference>
<dbReference type="SUPFAM" id="SSF51658">
    <property type="entry name" value="Xylose isomerase-like"/>
    <property type="match status" value="1"/>
</dbReference>
<dbReference type="InterPro" id="IPR050312">
    <property type="entry name" value="IolE/XylAMocC-like"/>
</dbReference>
<feature type="domain" description="Xylose isomerase-like TIM barrel" evidence="1">
    <location>
        <begin position="42"/>
        <end position="270"/>
    </location>
</feature>
<comment type="caution">
    <text evidence="2">The sequence shown here is derived from an EMBL/GenBank/DDBJ whole genome shotgun (WGS) entry which is preliminary data.</text>
</comment>
<name>A0ABN8JK21_9HYPH</name>
<accession>A0ABN8JK21</accession>
<dbReference type="Pfam" id="PF01261">
    <property type="entry name" value="AP_endonuc_2"/>
    <property type="match status" value="1"/>
</dbReference>
<evidence type="ECO:0000313" key="3">
    <source>
        <dbReference type="Proteomes" id="UP001153050"/>
    </source>
</evidence>
<dbReference type="Proteomes" id="UP001153050">
    <property type="component" value="Unassembled WGS sequence"/>
</dbReference>
<dbReference type="EC" id="4.2.1.44" evidence="2"/>
<reference evidence="2 3" key="1">
    <citation type="submission" date="2022-03" db="EMBL/GenBank/DDBJ databases">
        <authorList>
            <person name="Brunel B."/>
        </authorList>
    </citation>
    <scope>NUCLEOTIDE SEQUENCE [LARGE SCALE GENOMIC DNA]</scope>
    <source>
        <strain evidence="2">STM5069sample</strain>
    </source>
</reference>
<sequence>MQVKLAYHANCWGALGGNAVGVTSITQLTYRTFGDMEQAIREIGAAGYAGTELFDGNILDYEGRYGVLRSALTQSGVALVAGYSGANFIFDDILGEELARIERAAGGAAELGAEHLVVGGGAKRAKGRQPDDFKRLGAALDKVIDIAAKAGLRAHYHPHLSTIVEGPDDVREVLKHTAIDFCPDTAHLAAAGGDPAAQIREFSKRISYVHLKGWQRDPFAFTPLDRGDLDMASIVKALRDTGFSGWIAAELDAWPDPSQGAELSMNYLKKAIGPN</sequence>